<dbReference type="HAMAP" id="MF_00019">
    <property type="entry name" value="PlsX"/>
    <property type="match status" value="1"/>
</dbReference>
<gene>
    <name evidence="10" type="primary">plsX</name>
    <name evidence="11" type="ORF">DEQ80_08470</name>
</gene>
<dbReference type="InterPro" id="IPR003664">
    <property type="entry name" value="FA_synthesis"/>
</dbReference>
<evidence type="ECO:0000256" key="9">
    <source>
        <dbReference type="ARBA" id="ARBA00046608"/>
    </source>
</evidence>
<keyword evidence="4 10" id="KW-0808">Transferase</keyword>
<evidence type="ECO:0000256" key="7">
    <source>
        <dbReference type="ARBA" id="ARBA00023264"/>
    </source>
</evidence>
<dbReference type="GO" id="GO:0005737">
    <property type="term" value="C:cytoplasm"/>
    <property type="evidence" value="ECO:0007669"/>
    <property type="project" value="UniProtKB-SubCell"/>
</dbReference>
<dbReference type="STRING" id="229919.GCA_001050195_01102"/>
<comment type="pathway">
    <text evidence="10">Lipid metabolism; phospholipid metabolism.</text>
</comment>
<keyword evidence="6 10" id="KW-0594">Phospholipid biosynthesis</keyword>
<comment type="subcellular location">
    <subcellularLocation>
        <location evidence="10">Cytoplasm</location>
    </subcellularLocation>
    <text evidence="10">Associated with the membrane possibly through PlsY.</text>
</comment>
<sequence>MSIILDAMGSDHYPIPEIEGAIAAAREFREEIILVGNETQILPRLKEFNAENLPLRVVHAPDVLEMTDKPVEGTRAKPNNSMAVGLKLLKNGEGSAFVTAGNTGGAMFNATRILRRIEGVERPALTAIFPTRKGQCVVCDIGANVDCRPEFLVQFAYMGSLYAEKILGVPSPRVGLLSNGEESMKGNALVHETHELLQQTPLNFIGNVEPKELFQGEVDLVITDGFTGNILLKSSEAVAKLLVDILREELRATPLRTLGALLARPAFGKLRKMMSPEEVGAAPLLGVDGLVFIGHGRSNARAIYSALRLARQAVQLDLLGALRQEIKLRLNSSSTEINPSLS</sequence>
<dbReference type="GO" id="GO:0043811">
    <property type="term" value="F:phosphate:acyl-[acyl carrier protein] acyltransferase activity"/>
    <property type="evidence" value="ECO:0007669"/>
    <property type="project" value="UniProtKB-UniRule"/>
</dbReference>
<dbReference type="AlphaFoldDB" id="A0A3D1JI06"/>
<evidence type="ECO:0000313" key="11">
    <source>
        <dbReference type="EMBL" id="HCE17877.1"/>
    </source>
</evidence>
<dbReference type="GO" id="GO:0006633">
    <property type="term" value="P:fatty acid biosynthetic process"/>
    <property type="evidence" value="ECO:0007669"/>
    <property type="project" value="UniProtKB-UniRule"/>
</dbReference>
<dbReference type="UniPathway" id="UPA00085"/>
<keyword evidence="7 10" id="KW-1208">Phospholipid metabolism</keyword>
<evidence type="ECO:0000256" key="3">
    <source>
        <dbReference type="ARBA" id="ARBA00022516"/>
    </source>
</evidence>
<evidence type="ECO:0000256" key="1">
    <source>
        <dbReference type="ARBA" id="ARBA00001232"/>
    </source>
</evidence>
<dbReference type="Gene3D" id="3.40.718.10">
    <property type="entry name" value="Isopropylmalate Dehydrogenase"/>
    <property type="match status" value="1"/>
</dbReference>
<comment type="caution">
    <text evidence="11">The sequence shown here is derived from an EMBL/GenBank/DDBJ whole genome shotgun (WGS) entry which is preliminary data.</text>
</comment>
<name>A0A3D1JI06_9CHLR</name>
<evidence type="ECO:0000256" key="4">
    <source>
        <dbReference type="ARBA" id="ARBA00022679"/>
    </source>
</evidence>
<comment type="similarity">
    <text evidence="10">Belongs to the PlsX family.</text>
</comment>
<organism evidence="11 12">
    <name type="scientific">Anaerolinea thermolimosa</name>
    <dbReference type="NCBI Taxonomy" id="229919"/>
    <lineage>
        <taxon>Bacteria</taxon>
        <taxon>Bacillati</taxon>
        <taxon>Chloroflexota</taxon>
        <taxon>Anaerolineae</taxon>
        <taxon>Anaerolineales</taxon>
        <taxon>Anaerolineaceae</taxon>
        <taxon>Anaerolinea</taxon>
    </lineage>
</organism>
<protein>
    <recommendedName>
        <fullName evidence="8 10">Phosphate acyltransferase</fullName>
        <ecNumber evidence="8 10">2.3.1.274</ecNumber>
    </recommendedName>
    <alternativeName>
        <fullName evidence="10">Acyl-ACP phosphotransacylase</fullName>
    </alternativeName>
    <alternativeName>
        <fullName evidence="10">Acyl-[acyl-carrier-protein]--phosphate acyltransferase</fullName>
    </alternativeName>
    <alternativeName>
        <fullName evidence="10">Phosphate-acyl-ACP acyltransferase</fullName>
    </alternativeName>
</protein>
<proteinExistence type="inferred from homology"/>
<keyword evidence="5 10" id="KW-0443">Lipid metabolism</keyword>
<dbReference type="NCBIfam" id="TIGR00182">
    <property type="entry name" value="plsX"/>
    <property type="match status" value="1"/>
</dbReference>
<dbReference type="PANTHER" id="PTHR30100">
    <property type="entry name" value="FATTY ACID/PHOSPHOLIPID SYNTHESIS PROTEIN PLSX"/>
    <property type="match status" value="1"/>
</dbReference>
<comment type="catalytic activity">
    <reaction evidence="1 10">
        <text>a fatty acyl-[ACP] + phosphate = an acyl phosphate + holo-[ACP]</text>
        <dbReference type="Rhea" id="RHEA:42292"/>
        <dbReference type="Rhea" id="RHEA-COMP:9685"/>
        <dbReference type="Rhea" id="RHEA-COMP:14125"/>
        <dbReference type="ChEBI" id="CHEBI:43474"/>
        <dbReference type="ChEBI" id="CHEBI:59918"/>
        <dbReference type="ChEBI" id="CHEBI:64479"/>
        <dbReference type="ChEBI" id="CHEBI:138651"/>
        <dbReference type="EC" id="2.3.1.274"/>
    </reaction>
</comment>
<dbReference type="PANTHER" id="PTHR30100:SF1">
    <property type="entry name" value="PHOSPHATE ACYLTRANSFERASE"/>
    <property type="match status" value="1"/>
</dbReference>
<dbReference type="Pfam" id="PF02504">
    <property type="entry name" value="FA_synthesis"/>
    <property type="match status" value="1"/>
</dbReference>
<dbReference type="SUPFAM" id="SSF53659">
    <property type="entry name" value="Isocitrate/Isopropylmalate dehydrogenase-like"/>
    <property type="match status" value="1"/>
</dbReference>
<evidence type="ECO:0000256" key="8">
    <source>
        <dbReference type="ARBA" id="ARBA00024069"/>
    </source>
</evidence>
<reference evidence="11 12" key="1">
    <citation type="journal article" date="2018" name="Nat. Biotechnol.">
        <title>A standardized bacterial taxonomy based on genome phylogeny substantially revises the tree of life.</title>
        <authorList>
            <person name="Parks D.H."/>
            <person name="Chuvochina M."/>
            <person name="Waite D.W."/>
            <person name="Rinke C."/>
            <person name="Skarshewski A."/>
            <person name="Chaumeil P.A."/>
            <person name="Hugenholtz P."/>
        </authorList>
    </citation>
    <scope>NUCLEOTIDE SEQUENCE [LARGE SCALE GENOMIC DNA]</scope>
    <source>
        <strain evidence="11">UBA8781</strain>
    </source>
</reference>
<keyword evidence="2 10" id="KW-0963">Cytoplasm</keyword>
<dbReference type="Proteomes" id="UP000264141">
    <property type="component" value="Unassembled WGS sequence"/>
</dbReference>
<dbReference type="InterPro" id="IPR012281">
    <property type="entry name" value="Phospholipid_synth_PlsX-like"/>
</dbReference>
<dbReference type="EC" id="2.3.1.274" evidence="8 10"/>
<dbReference type="PIRSF" id="PIRSF002465">
    <property type="entry name" value="Phsphlp_syn_PlsX"/>
    <property type="match status" value="1"/>
</dbReference>
<keyword evidence="3 10" id="KW-0444">Lipid biosynthesis</keyword>
<comment type="subunit">
    <text evidence="9 10">Homodimer. Probably interacts with PlsY.</text>
</comment>
<evidence type="ECO:0000256" key="10">
    <source>
        <dbReference type="HAMAP-Rule" id="MF_00019"/>
    </source>
</evidence>
<evidence type="ECO:0000313" key="12">
    <source>
        <dbReference type="Proteomes" id="UP000264141"/>
    </source>
</evidence>
<dbReference type="RefSeq" id="WP_084001198.1">
    <property type="nucleotide sequence ID" value="NZ_DF967965.1"/>
</dbReference>
<accession>A0A3D1JI06</accession>
<evidence type="ECO:0000256" key="2">
    <source>
        <dbReference type="ARBA" id="ARBA00022490"/>
    </source>
</evidence>
<dbReference type="EMBL" id="DPBP01000033">
    <property type="protein sequence ID" value="HCE17877.1"/>
    <property type="molecule type" value="Genomic_DNA"/>
</dbReference>
<evidence type="ECO:0000256" key="6">
    <source>
        <dbReference type="ARBA" id="ARBA00023209"/>
    </source>
</evidence>
<evidence type="ECO:0000256" key="5">
    <source>
        <dbReference type="ARBA" id="ARBA00023098"/>
    </source>
</evidence>
<dbReference type="GO" id="GO:0008654">
    <property type="term" value="P:phospholipid biosynthetic process"/>
    <property type="evidence" value="ECO:0007669"/>
    <property type="project" value="UniProtKB-KW"/>
</dbReference>
<keyword evidence="11" id="KW-0012">Acyltransferase</keyword>
<dbReference type="OrthoDB" id="9806408at2"/>
<comment type="function">
    <text evidence="10">Catalyzes the reversible formation of acyl-phosphate (acyl-PO(4)) from acyl-[acyl-carrier-protein] (acyl-ACP). This enzyme utilizes acyl-ACP as fatty acyl donor, but not acyl-CoA.</text>
</comment>